<evidence type="ECO:0000256" key="2">
    <source>
        <dbReference type="ARBA" id="ARBA00011738"/>
    </source>
</evidence>
<evidence type="ECO:0000313" key="8">
    <source>
        <dbReference type="EMBL" id="KAK3920794.1"/>
    </source>
</evidence>
<dbReference type="SUPFAM" id="SSF51445">
    <property type="entry name" value="(Trans)glycosidases"/>
    <property type="match status" value="1"/>
</dbReference>
<dbReference type="InterPro" id="IPR017853">
    <property type="entry name" value="GH"/>
</dbReference>
<keyword evidence="4" id="KW-0325">Glycoprotein</keyword>
<comment type="similarity">
    <text evidence="1">Belongs to the glycosyl hydrolase 1 family.</text>
</comment>
<evidence type="ECO:0000259" key="7">
    <source>
        <dbReference type="PROSITE" id="PS50940"/>
    </source>
</evidence>
<evidence type="ECO:0000256" key="6">
    <source>
        <dbReference type="SAM" id="SignalP"/>
    </source>
</evidence>
<dbReference type="GO" id="GO:0005576">
    <property type="term" value="C:extracellular region"/>
    <property type="evidence" value="ECO:0007669"/>
    <property type="project" value="InterPro"/>
</dbReference>
<feature type="chain" id="PRO_5042264379" evidence="6">
    <location>
        <begin position="22"/>
        <end position="796"/>
    </location>
</feature>
<dbReference type="EMBL" id="JAHWGI010001022">
    <property type="protein sequence ID" value="KAK3920794.1"/>
    <property type="molecule type" value="Genomic_DNA"/>
</dbReference>
<dbReference type="SMART" id="SM00494">
    <property type="entry name" value="ChtBD2"/>
    <property type="match status" value="2"/>
</dbReference>
<dbReference type="SUPFAM" id="SSF57625">
    <property type="entry name" value="Invertebrate chitin-binding proteins"/>
    <property type="match status" value="1"/>
</dbReference>
<evidence type="ECO:0000256" key="1">
    <source>
        <dbReference type="ARBA" id="ARBA00010838"/>
    </source>
</evidence>
<gene>
    <name evidence="8" type="ORF">KUF71_010031</name>
</gene>
<dbReference type="InterPro" id="IPR036508">
    <property type="entry name" value="Chitin-bd_dom_sf"/>
</dbReference>
<comment type="caution">
    <text evidence="8">The sequence shown here is derived from an EMBL/GenBank/DDBJ whole genome shotgun (WGS) entry which is preliminary data.</text>
</comment>
<dbReference type="Gene3D" id="2.170.140.10">
    <property type="entry name" value="Chitin binding domain"/>
    <property type="match status" value="1"/>
</dbReference>
<organism evidence="8 9">
    <name type="scientific">Frankliniella fusca</name>
    <dbReference type="NCBI Taxonomy" id="407009"/>
    <lineage>
        <taxon>Eukaryota</taxon>
        <taxon>Metazoa</taxon>
        <taxon>Ecdysozoa</taxon>
        <taxon>Arthropoda</taxon>
        <taxon>Hexapoda</taxon>
        <taxon>Insecta</taxon>
        <taxon>Pterygota</taxon>
        <taxon>Neoptera</taxon>
        <taxon>Paraneoptera</taxon>
        <taxon>Thysanoptera</taxon>
        <taxon>Terebrantia</taxon>
        <taxon>Thripoidea</taxon>
        <taxon>Thripidae</taxon>
        <taxon>Frankliniella</taxon>
    </lineage>
</organism>
<feature type="signal peptide" evidence="6">
    <location>
        <begin position="1"/>
        <end position="21"/>
    </location>
</feature>
<keyword evidence="6" id="KW-0732">Signal</keyword>
<dbReference type="Proteomes" id="UP001219518">
    <property type="component" value="Unassembled WGS sequence"/>
</dbReference>
<dbReference type="Gene3D" id="3.20.20.80">
    <property type="entry name" value="Glycosidases"/>
    <property type="match status" value="1"/>
</dbReference>
<dbReference type="Pfam" id="PF01607">
    <property type="entry name" value="CBM_14"/>
    <property type="match status" value="1"/>
</dbReference>
<keyword evidence="3" id="KW-0378">Hydrolase</keyword>
<dbReference type="FunFam" id="3.20.20.80:FF:000013">
    <property type="entry name" value="lactase-phlorizin hydrolase"/>
    <property type="match status" value="1"/>
</dbReference>
<protein>
    <submittedName>
        <fullName evidence="8">Lactase-like protein</fullName>
    </submittedName>
</protein>
<comment type="subunit">
    <text evidence="2">Homodimer.</text>
</comment>
<dbReference type="Pfam" id="PF00232">
    <property type="entry name" value="Glyco_hydro_1"/>
    <property type="match status" value="1"/>
</dbReference>
<reference evidence="8" key="1">
    <citation type="submission" date="2021-07" db="EMBL/GenBank/DDBJ databases">
        <authorList>
            <person name="Catto M.A."/>
            <person name="Jacobson A."/>
            <person name="Kennedy G."/>
            <person name="Labadie P."/>
            <person name="Hunt B.G."/>
            <person name="Srinivasan R."/>
        </authorList>
    </citation>
    <scope>NUCLEOTIDE SEQUENCE</scope>
    <source>
        <strain evidence="8">PL_HMW_Pooled</strain>
        <tissue evidence="8">Head</tissue>
    </source>
</reference>
<dbReference type="InterPro" id="IPR001360">
    <property type="entry name" value="Glyco_hydro_1"/>
</dbReference>
<name>A0AAE1LJE5_9NEOP</name>
<keyword evidence="5" id="KW-0326">Glycosidase</keyword>
<reference evidence="8" key="2">
    <citation type="journal article" date="2023" name="BMC Genomics">
        <title>Pest status, molecular evolution, and epigenetic factors derived from the genome assembly of Frankliniella fusca, a thysanopteran phytovirus vector.</title>
        <authorList>
            <person name="Catto M.A."/>
            <person name="Labadie P.E."/>
            <person name="Jacobson A.L."/>
            <person name="Kennedy G.G."/>
            <person name="Srinivasan R."/>
            <person name="Hunt B.G."/>
        </authorList>
    </citation>
    <scope>NUCLEOTIDE SEQUENCE</scope>
    <source>
        <strain evidence="8">PL_HMW_Pooled</strain>
    </source>
</reference>
<dbReference type="PANTHER" id="PTHR10353:SF36">
    <property type="entry name" value="LP05116P"/>
    <property type="match status" value="1"/>
</dbReference>
<feature type="domain" description="Chitin-binding type-2" evidence="7">
    <location>
        <begin position="121"/>
        <end position="180"/>
    </location>
</feature>
<dbReference type="PROSITE" id="PS50940">
    <property type="entry name" value="CHIT_BIND_II"/>
    <property type="match status" value="1"/>
</dbReference>
<evidence type="ECO:0000256" key="3">
    <source>
        <dbReference type="ARBA" id="ARBA00022801"/>
    </source>
</evidence>
<sequence>MAARFYVSLILAVLALMAVEGTLRTKPRMLVPRNHEHQLVGESGRLLGAPLAATNTAQNCNDQVASCIDCTNRLTCMKIAGSYQPVSTTACTGSTPYCVNGVCSPTTTNNTCLQESNLVTDFNCLDDDTNGYFPSPANCRKYYYCADGQAYEYDCSQYGTTLYGPARAMCVPTSEATCNVASCTTATIRTYQKWRSDQSVYFVCTDTVAAHAYVADCGEDREIDANTGDCVLTCRREGRIADTSNKKQYYECIKTSATLDTYVGPIASTCPGSSEFDAATERCVEGTGGGSNTPDADDEVENYFKTESDPALEKSLYTLPADLIIGAASAAYQVEGAWNVSDKSPSIWDSFFHQRRQQYPENGDVAADSYHRYLDDIEMLKELGMKAYRFSMSWPRLLPNGDLSVQSEDGKNYYMNLIAALRDAGIEPIVTLHHWDIPNSFQQDDGGWLGDKIIDRFNVYADYVFQTFGSQVKYWLLMNEPHIFCSGGYETGGSAPGIAELGTGGYLCVHNMLLAHAKAWHNYNDNYKPLYGGLVGSSFDIMYAQPATNKPEDIEAAERYMIFGLAWVVDPFLKGDYPQLMKDVVAENSRQAGLAQSRLPSFTDDQKAMLKGALDFIGINHYSTLLVSAPVLPSTSTQQSYTNDVNVTSTSKESWVHSARYVFAVCPWGLRGTLQWITKRYGTSVPVFITENGWGGPEDEGTDDPNRVFYYSTYLRALARSINEDKANVIGYTAWCLEDNLEWASGYSLKFGLVYVDYDGQTLNRQVKYSSKLFKEVNGLTDPSKTHYVPYHDGYY</sequence>
<dbReference type="PANTHER" id="PTHR10353">
    <property type="entry name" value="GLYCOSYL HYDROLASE"/>
    <property type="match status" value="1"/>
</dbReference>
<dbReference type="GO" id="GO:0008061">
    <property type="term" value="F:chitin binding"/>
    <property type="evidence" value="ECO:0007669"/>
    <property type="project" value="InterPro"/>
</dbReference>
<proteinExistence type="inferred from homology"/>
<dbReference type="AlphaFoldDB" id="A0AAE1LJE5"/>
<evidence type="ECO:0000313" key="9">
    <source>
        <dbReference type="Proteomes" id="UP001219518"/>
    </source>
</evidence>
<accession>A0AAE1LJE5</accession>
<evidence type="ECO:0000256" key="5">
    <source>
        <dbReference type="ARBA" id="ARBA00023295"/>
    </source>
</evidence>
<keyword evidence="9" id="KW-1185">Reference proteome</keyword>
<dbReference type="GO" id="GO:0005975">
    <property type="term" value="P:carbohydrate metabolic process"/>
    <property type="evidence" value="ECO:0007669"/>
    <property type="project" value="InterPro"/>
</dbReference>
<dbReference type="GO" id="GO:0008422">
    <property type="term" value="F:beta-glucosidase activity"/>
    <property type="evidence" value="ECO:0007669"/>
    <property type="project" value="TreeGrafter"/>
</dbReference>
<dbReference type="PRINTS" id="PR00131">
    <property type="entry name" value="GLHYDRLASE1"/>
</dbReference>
<evidence type="ECO:0000256" key="4">
    <source>
        <dbReference type="ARBA" id="ARBA00023180"/>
    </source>
</evidence>
<dbReference type="InterPro" id="IPR002557">
    <property type="entry name" value="Chitin-bd_dom"/>
</dbReference>